<feature type="domain" description="MIR" evidence="2">
    <location>
        <begin position="286"/>
        <end position="339"/>
    </location>
</feature>
<protein>
    <recommendedName>
        <fullName evidence="2">MIR domain-containing protein</fullName>
    </recommendedName>
</protein>
<feature type="region of interest" description="Disordered" evidence="1">
    <location>
        <begin position="1"/>
        <end position="97"/>
    </location>
</feature>
<accession>A0A6G0L8F7</accession>
<dbReference type="InterPro" id="IPR014821">
    <property type="entry name" value="Ins145_P3_rcpt"/>
</dbReference>
<dbReference type="AlphaFoldDB" id="A0A6G0L8F7"/>
<evidence type="ECO:0000256" key="1">
    <source>
        <dbReference type="SAM" id="MobiDB-lite"/>
    </source>
</evidence>
<dbReference type="PANTHER" id="PTHR13715:SF99">
    <property type="entry name" value="INOSITOL 1,4,5-TRISPHOSPHATE RECEPTOR-LIKE PROTEIN A"/>
    <property type="match status" value="1"/>
</dbReference>
<dbReference type="PANTHER" id="PTHR13715">
    <property type="entry name" value="RYANODINE RECEPTOR AND IP3 RECEPTOR"/>
    <property type="match status" value="1"/>
</dbReference>
<dbReference type="Proteomes" id="UP000488956">
    <property type="component" value="Unassembled WGS sequence"/>
</dbReference>
<gene>
    <name evidence="3" type="ORF">PF010_g10773</name>
</gene>
<reference evidence="3 4" key="1">
    <citation type="submission" date="2018-09" db="EMBL/GenBank/DDBJ databases">
        <title>Genomic investigation of the strawberry pathogen Phytophthora fragariae indicates pathogenicity is determined by transcriptional variation in three key races.</title>
        <authorList>
            <person name="Adams T.M."/>
            <person name="Armitage A.D."/>
            <person name="Sobczyk M.K."/>
            <person name="Bates H.J."/>
            <person name="Dunwell J.M."/>
            <person name="Nellist C.F."/>
            <person name="Harrison R.J."/>
        </authorList>
    </citation>
    <scope>NUCLEOTIDE SEQUENCE [LARGE SCALE GENOMIC DNA]</scope>
    <source>
        <strain evidence="3 4">ONT-3</strain>
    </source>
</reference>
<dbReference type="InterPro" id="IPR015925">
    <property type="entry name" value="Ryanodine_IP3_receptor"/>
</dbReference>
<evidence type="ECO:0000313" key="4">
    <source>
        <dbReference type="Proteomes" id="UP000488956"/>
    </source>
</evidence>
<dbReference type="InterPro" id="IPR016093">
    <property type="entry name" value="MIR_motif"/>
</dbReference>
<name>A0A6G0L8F7_9STRA</name>
<dbReference type="EMBL" id="QXFX01000555">
    <property type="protein sequence ID" value="KAE9111518.1"/>
    <property type="molecule type" value="Genomic_DNA"/>
</dbReference>
<comment type="caution">
    <text evidence="3">The sequence shown here is derived from an EMBL/GenBank/DDBJ whole genome shotgun (WGS) entry which is preliminary data.</text>
</comment>
<evidence type="ECO:0000313" key="3">
    <source>
        <dbReference type="EMBL" id="KAE9111518.1"/>
    </source>
</evidence>
<dbReference type="Gene3D" id="2.80.10.50">
    <property type="match status" value="1"/>
</dbReference>
<dbReference type="PROSITE" id="PS50919">
    <property type="entry name" value="MIR"/>
    <property type="match status" value="1"/>
</dbReference>
<dbReference type="GO" id="GO:0006816">
    <property type="term" value="P:calcium ion transport"/>
    <property type="evidence" value="ECO:0007669"/>
    <property type="project" value="InterPro"/>
</dbReference>
<sequence length="426" mass="47050">MPDACQGNFNFDCATTRPSLLKPPRMGRHQTRKPPMSLRQQPRAVSVRAPKPRPMSGKLQINVQEQEQQEEETTPVAAPRRRERSGSMKSRPRPFGGKLKIDVNAAEMAAPPIIGSTLGYFPSKKLPSITHEDHPVSMFAAAENHAGTGLLSTASPFLEYGMAVSLVCDDRAGLVAAEGFASRDVRLEKLSYGTEAPMARLGLGGMEERRLFAEGGFRLLSCPFRDCLFEVVPKMTYDATIALRSLVDDAGQSPRRPSNQHTLDNLRFKSEAETRLNAMMYKKLKGTQVIYGQTIQLRHTKSGKYVSLDPSPISFRGSEYAPVFLDSGGPSSHFSVLPRFKLRSKGAPVQLTDQMILTGGTEAQPFNLFVSNRNATDAASTGVVQPRGYHLTYALKPWPNNSPKYFDSFLLLLQTKIPKLKTEMSC</sequence>
<proteinExistence type="predicted"/>
<evidence type="ECO:0000259" key="2">
    <source>
        <dbReference type="PROSITE" id="PS50919"/>
    </source>
</evidence>
<organism evidence="3 4">
    <name type="scientific">Phytophthora fragariae</name>
    <dbReference type="NCBI Taxonomy" id="53985"/>
    <lineage>
        <taxon>Eukaryota</taxon>
        <taxon>Sar</taxon>
        <taxon>Stramenopiles</taxon>
        <taxon>Oomycota</taxon>
        <taxon>Peronosporomycetes</taxon>
        <taxon>Peronosporales</taxon>
        <taxon>Peronosporaceae</taxon>
        <taxon>Phytophthora</taxon>
    </lineage>
</organism>
<dbReference type="Pfam" id="PF08709">
    <property type="entry name" value="Ins145_P3_rec"/>
    <property type="match status" value="1"/>
</dbReference>